<proteinExistence type="predicted"/>
<name>A0A0F6H577_LEPIR</name>
<accession>A0A0F6H577</accession>
<dbReference type="InterPro" id="IPR030886">
    <property type="entry name" value="Lepto_lipo"/>
</dbReference>
<gene>
    <name evidence="1" type="ORF">LEP1GSC104_3919</name>
</gene>
<comment type="caution">
    <text evidence="1">The sequence shown here is derived from an EMBL/GenBank/DDBJ whole genome shotgun (WGS) entry which is preliminary data.</text>
</comment>
<dbReference type="PROSITE" id="PS51257">
    <property type="entry name" value="PROKAR_LIPOPROTEIN"/>
    <property type="match status" value="1"/>
</dbReference>
<dbReference type="NCBIfam" id="TIGR04389">
    <property type="entry name" value="Lepto_lipo_1"/>
    <property type="match status" value="1"/>
</dbReference>
<sequence>MKLNQRYLILLSIVAFSLAGCKKTPEELAKEEDVAKRKAVSENINSVYAIPGNSIAYLVNPESANKFRDTCLELKPKEGKASVKFYQHPEIYNLGVKAKNELEYDLIFDNKSALLQLILEGQLPSGKPGAVEVLTAKVRLLIQGDTKSKGMGSVDLAYKGLGDLSEDSTHDRFNSLEECEEKYTRDDEIGKQKSTCEGPGC</sequence>
<keyword evidence="1" id="KW-0449">Lipoprotein</keyword>
<dbReference type="Proteomes" id="UP000006324">
    <property type="component" value="Unassembled WGS sequence"/>
</dbReference>
<protein>
    <submittedName>
        <fullName evidence="1">Putative lipoprotein</fullName>
    </submittedName>
</protein>
<evidence type="ECO:0000313" key="1">
    <source>
        <dbReference type="EMBL" id="EKO23369.1"/>
    </source>
</evidence>
<reference evidence="1 2" key="1">
    <citation type="submission" date="2012-09" db="EMBL/GenBank/DDBJ databases">
        <authorList>
            <person name="Harkins D.M."/>
            <person name="Durkin A.S."/>
            <person name="Brinkac L.M."/>
            <person name="Selengut J.D."/>
            <person name="Sanka R."/>
            <person name="DePew J."/>
            <person name="Purushe J."/>
            <person name="Chanthongthip A."/>
            <person name="Lattana O."/>
            <person name="Phetsouvanh R."/>
            <person name="Newton P.N."/>
            <person name="Vinetz J.M."/>
            <person name="Sutton G.G."/>
            <person name="Nelson W.C."/>
            <person name="Fouts D.E."/>
        </authorList>
    </citation>
    <scope>NUCLEOTIDE SEQUENCE [LARGE SCALE GENOMIC DNA]</scope>
    <source>
        <strain evidence="1 2">UI 12621</strain>
    </source>
</reference>
<evidence type="ECO:0000313" key="2">
    <source>
        <dbReference type="Proteomes" id="UP000006324"/>
    </source>
</evidence>
<dbReference type="EMBL" id="AHNQ02000049">
    <property type="protein sequence ID" value="EKO23369.1"/>
    <property type="molecule type" value="Genomic_DNA"/>
</dbReference>
<organism evidence="1 2">
    <name type="scientific">Leptospira interrogans str. UI 12621</name>
    <dbReference type="NCBI Taxonomy" id="1049937"/>
    <lineage>
        <taxon>Bacteria</taxon>
        <taxon>Pseudomonadati</taxon>
        <taxon>Spirochaetota</taxon>
        <taxon>Spirochaetia</taxon>
        <taxon>Leptospirales</taxon>
        <taxon>Leptospiraceae</taxon>
        <taxon>Leptospira</taxon>
    </lineage>
</organism>
<dbReference type="AlphaFoldDB" id="A0A0F6H577"/>
<dbReference type="RefSeq" id="WP_002121527.1">
    <property type="nucleotide sequence ID" value="NZ_AHNQ02000049.1"/>
</dbReference>